<keyword evidence="2" id="KW-1185">Reference proteome</keyword>
<dbReference type="Proteomes" id="UP000270094">
    <property type="component" value="Unassembled WGS sequence"/>
</dbReference>
<evidence type="ECO:0000313" key="2">
    <source>
        <dbReference type="Proteomes" id="UP000270094"/>
    </source>
</evidence>
<evidence type="ECO:0000313" key="1">
    <source>
        <dbReference type="EMBL" id="VDM71778.1"/>
    </source>
</evidence>
<organism evidence="1 2">
    <name type="scientific">Strongylus vulgaris</name>
    <name type="common">Blood worm</name>
    <dbReference type="NCBI Taxonomy" id="40348"/>
    <lineage>
        <taxon>Eukaryota</taxon>
        <taxon>Metazoa</taxon>
        <taxon>Ecdysozoa</taxon>
        <taxon>Nematoda</taxon>
        <taxon>Chromadorea</taxon>
        <taxon>Rhabditida</taxon>
        <taxon>Rhabditina</taxon>
        <taxon>Rhabditomorpha</taxon>
        <taxon>Strongyloidea</taxon>
        <taxon>Strongylidae</taxon>
        <taxon>Strongylus</taxon>
    </lineage>
</organism>
<sequence length="91" mass="10563">MCGILHKLFLKSSEIKRFWPPLRSLETLHDCLPFEEFDRFLAHLLTARTPLPSPPKTPLPMNEDLPEANLKALREEVERLKALGINDKKLF</sequence>
<protein>
    <submittedName>
        <fullName evidence="1">Uncharacterized protein</fullName>
    </submittedName>
</protein>
<dbReference type="OrthoDB" id="18042at2759"/>
<dbReference type="AlphaFoldDB" id="A0A3P7KX23"/>
<gene>
    <name evidence="1" type="ORF">SVUK_LOCUS6776</name>
</gene>
<name>A0A3P7KX23_STRVU</name>
<proteinExistence type="predicted"/>
<reference evidence="1 2" key="1">
    <citation type="submission" date="2018-11" db="EMBL/GenBank/DDBJ databases">
        <authorList>
            <consortium name="Pathogen Informatics"/>
        </authorList>
    </citation>
    <scope>NUCLEOTIDE SEQUENCE [LARGE SCALE GENOMIC DNA]</scope>
</reference>
<accession>A0A3P7KX23</accession>
<dbReference type="EMBL" id="UYYB01022024">
    <property type="protein sequence ID" value="VDM71778.1"/>
    <property type="molecule type" value="Genomic_DNA"/>
</dbReference>